<protein>
    <submittedName>
        <fullName evidence="4">Common central domain of tyrosinase</fullName>
    </submittedName>
</protein>
<dbReference type="RefSeq" id="WP_051537479.1">
    <property type="nucleotide sequence ID" value="NZ_FSRO01000001.1"/>
</dbReference>
<organism evidence="4 5">
    <name type="scientific">Nitrosomonas cryotolerans ATCC 49181</name>
    <dbReference type="NCBI Taxonomy" id="1131553"/>
    <lineage>
        <taxon>Bacteria</taxon>
        <taxon>Pseudomonadati</taxon>
        <taxon>Pseudomonadota</taxon>
        <taxon>Betaproteobacteria</taxon>
        <taxon>Nitrosomonadales</taxon>
        <taxon>Nitrosomonadaceae</taxon>
        <taxon>Nitrosomonas</taxon>
    </lineage>
</organism>
<accession>A0A1N6GWC1</accession>
<dbReference type="GO" id="GO:0016491">
    <property type="term" value="F:oxidoreductase activity"/>
    <property type="evidence" value="ECO:0007669"/>
    <property type="project" value="InterPro"/>
</dbReference>
<dbReference type="STRING" id="44575.SAMN05216419_1002105"/>
<keyword evidence="2" id="KW-0186">Copper</keyword>
<keyword evidence="5" id="KW-1185">Reference proteome</keyword>
<dbReference type="Proteomes" id="UP000185062">
    <property type="component" value="Unassembled WGS sequence"/>
</dbReference>
<feature type="domain" description="Tyrosinase copper-binding" evidence="3">
    <location>
        <begin position="133"/>
        <end position="322"/>
    </location>
</feature>
<sequence length="504" mass="57380">MTHPIEHPTYLGDIRFLFTPQDQGCMEARGIDLRTYDGVRLNAQRIYFHVREGTMPPPSQGRRWPAEQVDTFYNWMRDGYPRGVALQSRLLKAASPAKRIRRNLAEMDPNGPEITQLRKAFQGIMDRDPDHPQSYFAIAGLHWLPMPNVYCRHHENAYNPWHRIYMIQFEDALRSVAGCEDVTLPYWDITDDTLPEVLSQAPFDKYTIPRKLVALDGRTAVEADTDTRRYSPEVIIDNLNRYDVSGTIRKALGSSRWEDFNGWNADNPWVDGQPRHSGIIAAHDAGHNSCGPTMTDQDIASFDPIFWFFHSNWERLWWRWQQLYNATTLEDFKTTLLGDAFWLTDPVANELKPFKAGANETIDLRALDVDYMHPANEVLPEAKAPLVAGAIAKLGVSVPDTDALLVKVCGVDRLKIPGSFDLVLTANDEPIRHLAVFQSSTPQHCDTCRKANIFVGVFEIDRKEITGRRLAARIEMIDRSGNRSAFPLSQAGEPRISVSLQMFE</sequence>
<dbReference type="eggNOG" id="ENOG502Z83Y">
    <property type="taxonomic scope" value="Bacteria"/>
</dbReference>
<gene>
    <name evidence="4" type="ORF">SAMN02743940_0898</name>
</gene>
<keyword evidence="1" id="KW-0479">Metal-binding</keyword>
<dbReference type="InterPro" id="IPR008922">
    <property type="entry name" value="Di-copper_centre_dom_sf"/>
</dbReference>
<dbReference type="GO" id="GO:0046872">
    <property type="term" value="F:metal ion binding"/>
    <property type="evidence" value="ECO:0007669"/>
    <property type="project" value="UniProtKB-KW"/>
</dbReference>
<reference evidence="4 5" key="1">
    <citation type="submission" date="2016-12" db="EMBL/GenBank/DDBJ databases">
        <authorList>
            <person name="Song W.-J."/>
            <person name="Kurnit D.M."/>
        </authorList>
    </citation>
    <scope>NUCLEOTIDE SEQUENCE [LARGE SCALE GENOMIC DNA]</scope>
    <source>
        <strain evidence="4 5">ATCC 49181</strain>
    </source>
</reference>
<evidence type="ECO:0000313" key="5">
    <source>
        <dbReference type="Proteomes" id="UP000185062"/>
    </source>
</evidence>
<proteinExistence type="predicted"/>
<dbReference type="Pfam" id="PF00264">
    <property type="entry name" value="Tyrosinase"/>
    <property type="match status" value="1"/>
</dbReference>
<dbReference type="PRINTS" id="PR00092">
    <property type="entry name" value="TYROSINASE"/>
</dbReference>
<evidence type="ECO:0000256" key="1">
    <source>
        <dbReference type="ARBA" id="ARBA00022723"/>
    </source>
</evidence>
<dbReference type="Gene3D" id="1.10.1280.10">
    <property type="entry name" value="Di-copper center containing domain from catechol oxidase"/>
    <property type="match status" value="1"/>
</dbReference>
<evidence type="ECO:0000256" key="2">
    <source>
        <dbReference type="ARBA" id="ARBA00023008"/>
    </source>
</evidence>
<dbReference type="InterPro" id="IPR002227">
    <property type="entry name" value="Tyrosinase_Cu-bd"/>
</dbReference>
<evidence type="ECO:0000259" key="3">
    <source>
        <dbReference type="Pfam" id="PF00264"/>
    </source>
</evidence>
<name>A0A1N6GWC1_9PROT</name>
<dbReference type="PANTHER" id="PTHR11474">
    <property type="entry name" value="TYROSINASE FAMILY MEMBER"/>
    <property type="match status" value="1"/>
</dbReference>
<dbReference type="EMBL" id="FSRO01000001">
    <property type="protein sequence ID" value="SIO11828.1"/>
    <property type="molecule type" value="Genomic_DNA"/>
</dbReference>
<dbReference type="SUPFAM" id="SSF48056">
    <property type="entry name" value="Di-copper centre-containing domain"/>
    <property type="match status" value="1"/>
</dbReference>
<dbReference type="InterPro" id="IPR050316">
    <property type="entry name" value="Tyrosinase/Hemocyanin"/>
</dbReference>
<dbReference type="AlphaFoldDB" id="A0A1N6GWC1"/>
<evidence type="ECO:0000313" key="4">
    <source>
        <dbReference type="EMBL" id="SIO11828.1"/>
    </source>
</evidence>
<dbReference type="PANTHER" id="PTHR11474:SF76">
    <property type="entry name" value="SHKT DOMAIN-CONTAINING PROTEIN"/>
    <property type="match status" value="1"/>
</dbReference>